<keyword evidence="4 8" id="KW-0547">Nucleotide-binding</keyword>
<dbReference type="NCBIfam" id="TIGR02665">
    <property type="entry name" value="molyb_mobA"/>
    <property type="match status" value="1"/>
</dbReference>
<dbReference type="SUPFAM" id="SSF53448">
    <property type="entry name" value="Nucleotide-diphospho-sugar transferases"/>
    <property type="match status" value="1"/>
</dbReference>
<dbReference type="Gene3D" id="3.90.550.10">
    <property type="entry name" value="Spore Coat Polysaccharide Biosynthesis Protein SpsA, Chain A"/>
    <property type="match status" value="1"/>
</dbReference>
<feature type="binding site" evidence="8">
    <location>
        <begin position="47"/>
        <end position="49"/>
    </location>
    <ligand>
        <name>GTP</name>
        <dbReference type="ChEBI" id="CHEBI:37565"/>
    </ligand>
</feature>
<evidence type="ECO:0000313" key="10">
    <source>
        <dbReference type="EMBL" id="TCT10868.1"/>
    </source>
</evidence>
<dbReference type="GO" id="GO:0005525">
    <property type="term" value="F:GTP binding"/>
    <property type="evidence" value="ECO:0007669"/>
    <property type="project" value="UniProtKB-UniRule"/>
</dbReference>
<dbReference type="GO" id="GO:0005737">
    <property type="term" value="C:cytoplasm"/>
    <property type="evidence" value="ECO:0007669"/>
    <property type="project" value="UniProtKB-SubCell"/>
</dbReference>
<dbReference type="InterPro" id="IPR029044">
    <property type="entry name" value="Nucleotide-diphossugar_trans"/>
</dbReference>
<gene>
    <name evidence="8" type="primary">mobA</name>
    <name evidence="10" type="ORF">EDC26_10188</name>
</gene>
<feature type="binding site" evidence="8">
    <location>
        <position position="142"/>
    </location>
    <ligand>
        <name>Mg(2+)</name>
        <dbReference type="ChEBI" id="CHEBI:18420"/>
    </ligand>
</feature>
<accession>A0A4V2UZD0</accession>
<dbReference type="AlphaFoldDB" id="A0A4V2UZD0"/>
<evidence type="ECO:0000259" key="9">
    <source>
        <dbReference type="Pfam" id="PF12804"/>
    </source>
</evidence>
<feature type="binding site" evidence="8">
    <location>
        <position position="111"/>
    </location>
    <ligand>
        <name>GTP</name>
        <dbReference type="ChEBI" id="CHEBI:37565"/>
    </ligand>
</feature>
<evidence type="ECO:0000256" key="6">
    <source>
        <dbReference type="ARBA" id="ARBA00023134"/>
    </source>
</evidence>
<evidence type="ECO:0000256" key="3">
    <source>
        <dbReference type="ARBA" id="ARBA00022723"/>
    </source>
</evidence>
<dbReference type="GO" id="GO:0046872">
    <property type="term" value="F:metal ion binding"/>
    <property type="evidence" value="ECO:0007669"/>
    <property type="project" value="UniProtKB-KW"/>
</dbReference>
<comment type="cofactor">
    <cofactor evidence="8">
        <name>Mg(2+)</name>
        <dbReference type="ChEBI" id="CHEBI:18420"/>
    </cofactor>
</comment>
<dbReference type="EMBL" id="SMAJ01000001">
    <property type="protein sequence ID" value="TCT10868.1"/>
    <property type="molecule type" value="Genomic_DNA"/>
</dbReference>
<keyword evidence="2 8" id="KW-0808">Transferase</keyword>
<keyword evidence="3 8" id="KW-0479">Metal-binding</keyword>
<evidence type="ECO:0000256" key="8">
    <source>
        <dbReference type="HAMAP-Rule" id="MF_00316"/>
    </source>
</evidence>
<dbReference type="InterPro" id="IPR013482">
    <property type="entry name" value="Molybde_CF_guanTrfase"/>
</dbReference>
<feature type="domain" description="MobA-like NTP transferase" evidence="9">
    <location>
        <begin position="44"/>
        <end position="201"/>
    </location>
</feature>
<keyword evidence="6 8" id="KW-0342">GTP-binding</keyword>
<feature type="binding site" evidence="8">
    <location>
        <position position="93"/>
    </location>
    <ligand>
        <name>GTP</name>
        <dbReference type="ChEBI" id="CHEBI:37565"/>
    </ligand>
</feature>
<name>A0A4V2UZD0_9BURK</name>
<protein>
    <recommendedName>
        <fullName evidence="8">Molybdenum cofactor guanylyltransferase</fullName>
        <shortName evidence="8">MoCo guanylyltransferase</shortName>
        <ecNumber evidence="8">2.7.7.77</ecNumber>
    </recommendedName>
    <alternativeName>
        <fullName evidence="8">GTP:molybdopterin guanylyltransferase</fullName>
    </alternativeName>
    <alternativeName>
        <fullName evidence="8">Mo-MPT guanylyltransferase</fullName>
    </alternativeName>
    <alternativeName>
        <fullName evidence="8">Molybdopterin guanylyltransferase</fullName>
    </alternativeName>
    <alternativeName>
        <fullName evidence="8">Molybdopterin-guanine dinucleotide synthase</fullName>
        <shortName evidence="8">MGD synthase</shortName>
    </alternativeName>
</protein>
<dbReference type="HAMAP" id="MF_00316">
    <property type="entry name" value="MobA"/>
    <property type="match status" value="1"/>
</dbReference>
<dbReference type="GO" id="GO:1902758">
    <property type="term" value="P:bis(molybdopterin guanine dinucleotide)molybdenum biosynthetic process"/>
    <property type="evidence" value="ECO:0007669"/>
    <property type="project" value="TreeGrafter"/>
</dbReference>
<evidence type="ECO:0000256" key="1">
    <source>
        <dbReference type="ARBA" id="ARBA00022490"/>
    </source>
</evidence>
<evidence type="ECO:0000256" key="4">
    <source>
        <dbReference type="ARBA" id="ARBA00022741"/>
    </source>
</evidence>
<dbReference type="Proteomes" id="UP000295525">
    <property type="component" value="Unassembled WGS sequence"/>
</dbReference>
<proteinExistence type="inferred from homology"/>
<comment type="domain">
    <text evidence="8">The N-terminal domain determines nucleotide recognition and specific binding, while the C-terminal domain determines the specific binding to the target protein.</text>
</comment>
<comment type="subcellular location">
    <subcellularLocation>
        <location evidence="8">Cytoplasm</location>
    </subcellularLocation>
</comment>
<dbReference type="Pfam" id="PF12804">
    <property type="entry name" value="NTP_transf_3"/>
    <property type="match status" value="1"/>
</dbReference>
<sequence length="241" mass="25913">MTDQLACYGGTPCCSDASSCSNASCCSDSSCCSGTPRGCHQITGLILAGGQARRMQLPGRPLVDKGLVEIGGEPLVARMRRYLEPRVTQVWVNANRELDVYARYGRVLVDDPALGENLGPLAGVASALAQIETPWLVVAPVDVVLLPDDLIERLAKAVLEAQAPIAYACAGGPQPLCMLLHRDMYSSLCDFLRMGGRKVQQWQQLNQAVAVEFSPDANVFFNVNTRDDLCAAQQLLSATKT</sequence>
<keyword evidence="1 8" id="KW-0963">Cytoplasm</keyword>
<organism evidence="10 11">
    <name type="scientific">Paralcaligenes ureilyticus</name>
    <dbReference type="NCBI Taxonomy" id="627131"/>
    <lineage>
        <taxon>Bacteria</taxon>
        <taxon>Pseudomonadati</taxon>
        <taxon>Pseudomonadota</taxon>
        <taxon>Betaproteobacteria</taxon>
        <taxon>Burkholderiales</taxon>
        <taxon>Alcaligenaceae</taxon>
        <taxon>Paralcaligenes</taxon>
    </lineage>
</organism>
<feature type="binding site" evidence="8">
    <location>
        <position position="142"/>
    </location>
    <ligand>
        <name>GTP</name>
        <dbReference type="ChEBI" id="CHEBI:37565"/>
    </ligand>
</feature>
<feature type="binding site" evidence="8">
    <location>
        <position position="65"/>
    </location>
    <ligand>
        <name>GTP</name>
        <dbReference type="ChEBI" id="CHEBI:37565"/>
    </ligand>
</feature>
<dbReference type="InterPro" id="IPR025877">
    <property type="entry name" value="MobA-like_NTP_Trfase"/>
</dbReference>
<keyword evidence="11" id="KW-1185">Reference proteome</keyword>
<dbReference type="PANTHER" id="PTHR19136:SF81">
    <property type="entry name" value="MOLYBDENUM COFACTOR GUANYLYLTRANSFERASE"/>
    <property type="match status" value="1"/>
</dbReference>
<comment type="function">
    <text evidence="8">Transfers a GMP moiety from GTP to Mo-molybdopterin (Mo-MPT) cofactor (Moco or molybdenum cofactor) to form Mo-molybdopterin guanine dinucleotide (Mo-MGD) cofactor.</text>
</comment>
<evidence type="ECO:0000256" key="7">
    <source>
        <dbReference type="ARBA" id="ARBA00023150"/>
    </source>
</evidence>
<comment type="subunit">
    <text evidence="8">Monomer.</text>
</comment>
<dbReference type="EC" id="2.7.7.77" evidence="8"/>
<reference evidence="10 11" key="1">
    <citation type="submission" date="2019-03" db="EMBL/GenBank/DDBJ databases">
        <title>Genomic Encyclopedia of Type Strains, Phase IV (KMG-IV): sequencing the most valuable type-strain genomes for metagenomic binning, comparative biology and taxonomic classification.</title>
        <authorList>
            <person name="Goeker M."/>
        </authorList>
    </citation>
    <scope>NUCLEOTIDE SEQUENCE [LARGE SCALE GENOMIC DNA]</scope>
    <source>
        <strain evidence="10 11">DSM 24591</strain>
    </source>
</reference>
<comment type="catalytic activity">
    <reaction evidence="8">
        <text>Mo-molybdopterin + GTP + H(+) = Mo-molybdopterin guanine dinucleotide + diphosphate</text>
        <dbReference type="Rhea" id="RHEA:34243"/>
        <dbReference type="ChEBI" id="CHEBI:15378"/>
        <dbReference type="ChEBI" id="CHEBI:33019"/>
        <dbReference type="ChEBI" id="CHEBI:37565"/>
        <dbReference type="ChEBI" id="CHEBI:71302"/>
        <dbReference type="ChEBI" id="CHEBI:71310"/>
        <dbReference type="EC" id="2.7.7.77"/>
    </reaction>
</comment>
<dbReference type="GO" id="GO:0061603">
    <property type="term" value="F:molybdenum cofactor guanylyltransferase activity"/>
    <property type="evidence" value="ECO:0007669"/>
    <property type="project" value="UniProtKB-EC"/>
</dbReference>
<dbReference type="PANTHER" id="PTHR19136">
    <property type="entry name" value="MOLYBDENUM COFACTOR GUANYLYLTRANSFERASE"/>
    <property type="match status" value="1"/>
</dbReference>
<evidence type="ECO:0000313" key="11">
    <source>
        <dbReference type="Proteomes" id="UP000295525"/>
    </source>
</evidence>
<keyword evidence="7 8" id="KW-0501">Molybdenum cofactor biosynthesis</keyword>
<comment type="caution">
    <text evidence="10">The sequence shown here is derived from an EMBL/GenBank/DDBJ whole genome shotgun (WGS) entry which is preliminary data.</text>
</comment>
<dbReference type="CDD" id="cd02503">
    <property type="entry name" value="MobA"/>
    <property type="match status" value="1"/>
</dbReference>
<dbReference type="OrthoDB" id="9788394at2"/>
<keyword evidence="10" id="KW-0548">Nucleotidyltransferase</keyword>
<comment type="similarity">
    <text evidence="8">Belongs to the MobA family.</text>
</comment>
<evidence type="ECO:0000256" key="2">
    <source>
        <dbReference type="ARBA" id="ARBA00022679"/>
    </source>
</evidence>
<keyword evidence="5 8" id="KW-0460">Magnesium</keyword>
<evidence type="ECO:0000256" key="5">
    <source>
        <dbReference type="ARBA" id="ARBA00022842"/>
    </source>
</evidence>